<evidence type="ECO:0000256" key="8">
    <source>
        <dbReference type="SAM" id="Phobius"/>
    </source>
</evidence>
<dbReference type="EMBL" id="JACTAM010000005">
    <property type="protein sequence ID" value="KAI2663986.1"/>
    <property type="molecule type" value="Genomic_DNA"/>
</dbReference>
<dbReference type="Pfam" id="PF13359">
    <property type="entry name" value="DDE_Tnp_4"/>
    <property type="match status" value="1"/>
</dbReference>
<accession>A0ABQ8MP38</accession>
<evidence type="ECO:0000256" key="1">
    <source>
        <dbReference type="ARBA" id="ARBA00001968"/>
    </source>
</evidence>
<name>A0ABQ8MP38_LABRO</name>
<feature type="domain" description="DDE Tnp4" evidence="9">
    <location>
        <begin position="152"/>
        <end position="314"/>
    </location>
</feature>
<evidence type="ECO:0000256" key="7">
    <source>
        <dbReference type="ARBA" id="ARBA00023242"/>
    </source>
</evidence>
<organism evidence="10 11">
    <name type="scientific">Labeo rohita</name>
    <name type="common">Indian major carp</name>
    <name type="synonym">Cyprinus rohita</name>
    <dbReference type="NCBI Taxonomy" id="84645"/>
    <lineage>
        <taxon>Eukaryota</taxon>
        <taxon>Metazoa</taxon>
        <taxon>Chordata</taxon>
        <taxon>Craniata</taxon>
        <taxon>Vertebrata</taxon>
        <taxon>Euteleostomi</taxon>
        <taxon>Actinopterygii</taxon>
        <taxon>Neopterygii</taxon>
        <taxon>Teleostei</taxon>
        <taxon>Ostariophysi</taxon>
        <taxon>Cypriniformes</taxon>
        <taxon>Cyprinidae</taxon>
        <taxon>Labeoninae</taxon>
        <taxon>Labeonini</taxon>
        <taxon>Labeo</taxon>
    </lineage>
</organism>
<evidence type="ECO:0000256" key="6">
    <source>
        <dbReference type="ARBA" id="ARBA00022801"/>
    </source>
</evidence>
<sequence>MRRTKAKKQRQNNKRKKQRSKVYEHLFEFLLSFERLVFTCTVAHHWWRFIVNGTFTDSDWIRHFRMTQTTFMYLGNALKDHIKKANTSLRYAIDPERRVAITLWRLATNAENRTIAQLFGVGISTVCTVVHQSYEVSRPDGVFRIPRFGAADGTHIPIQGPKEFQNDYYNRKGFHSVVLQGFVDHQYKFMNVNFGFPGSVHDARVFVNSQLYKLGSKGLLCPQVQRQIGGKSVPVVILGDSAYPALTWLMKPFSDNRLQTPGRRAYNYHHSRARMVVENAFGRLKGRWRILLKRNDTRIQKLPNLVIACCVLHNLCESSGEDFDTHLMNEVDQTADACETGSDNDDACVVRNAFVEYFEL</sequence>
<keyword evidence="11" id="KW-1185">Reference proteome</keyword>
<reference evidence="10 11" key="1">
    <citation type="submission" date="2022-01" db="EMBL/GenBank/DDBJ databases">
        <title>A high-quality chromosome-level genome assembly of rohu carp, Labeo rohita.</title>
        <authorList>
            <person name="Arick M.A. II"/>
            <person name="Hsu C.-Y."/>
            <person name="Magbanua Z."/>
            <person name="Pechanova O."/>
            <person name="Grover C."/>
            <person name="Miller E."/>
            <person name="Thrash A."/>
            <person name="Ezzel L."/>
            <person name="Alam S."/>
            <person name="Benzie J."/>
            <person name="Hamilton M."/>
            <person name="Karsi A."/>
            <person name="Lawrence M.L."/>
            <person name="Peterson D.G."/>
        </authorList>
    </citation>
    <scope>NUCLEOTIDE SEQUENCE [LARGE SCALE GENOMIC DNA]</scope>
    <source>
        <strain evidence="11">BAU-BD-2019</strain>
        <tissue evidence="10">Blood</tissue>
    </source>
</reference>
<evidence type="ECO:0000256" key="3">
    <source>
        <dbReference type="ARBA" id="ARBA00006958"/>
    </source>
</evidence>
<comment type="similarity">
    <text evidence="3">Belongs to the HARBI1 family.</text>
</comment>
<gene>
    <name evidence="10" type="ORF">H4Q32_002093</name>
</gene>
<evidence type="ECO:0000259" key="9">
    <source>
        <dbReference type="Pfam" id="PF13359"/>
    </source>
</evidence>
<evidence type="ECO:0000313" key="11">
    <source>
        <dbReference type="Proteomes" id="UP000830375"/>
    </source>
</evidence>
<dbReference type="Proteomes" id="UP000830375">
    <property type="component" value="Unassembled WGS sequence"/>
</dbReference>
<evidence type="ECO:0000256" key="5">
    <source>
        <dbReference type="ARBA" id="ARBA00022723"/>
    </source>
</evidence>
<keyword evidence="7" id="KW-0539">Nucleus</keyword>
<dbReference type="InterPro" id="IPR045249">
    <property type="entry name" value="HARBI1-like"/>
</dbReference>
<comment type="subcellular location">
    <subcellularLocation>
        <location evidence="2">Nucleus</location>
    </subcellularLocation>
</comment>
<dbReference type="PANTHER" id="PTHR22930">
    <property type="match status" value="1"/>
</dbReference>
<keyword evidence="6" id="KW-0378">Hydrolase</keyword>
<keyword evidence="8" id="KW-0472">Membrane</keyword>
<comment type="cofactor">
    <cofactor evidence="1">
        <name>a divalent metal cation</name>
        <dbReference type="ChEBI" id="CHEBI:60240"/>
    </cofactor>
</comment>
<keyword evidence="4" id="KW-0540">Nuclease</keyword>
<protein>
    <submittedName>
        <fullName evidence="10">Protein ANTAGONIST OF LIKE HETEROCHROMATIN PROTEIN 1</fullName>
    </submittedName>
</protein>
<dbReference type="InterPro" id="IPR027806">
    <property type="entry name" value="HARBI1_dom"/>
</dbReference>
<feature type="transmembrane region" description="Helical" evidence="8">
    <location>
        <begin position="26"/>
        <end position="47"/>
    </location>
</feature>
<comment type="caution">
    <text evidence="10">The sequence shown here is derived from an EMBL/GenBank/DDBJ whole genome shotgun (WGS) entry which is preliminary data.</text>
</comment>
<proteinExistence type="inferred from homology"/>
<keyword evidence="8" id="KW-1133">Transmembrane helix</keyword>
<evidence type="ECO:0000313" key="10">
    <source>
        <dbReference type="EMBL" id="KAI2663986.1"/>
    </source>
</evidence>
<keyword evidence="8" id="KW-0812">Transmembrane</keyword>
<evidence type="ECO:0000256" key="4">
    <source>
        <dbReference type="ARBA" id="ARBA00022722"/>
    </source>
</evidence>
<keyword evidence="5" id="KW-0479">Metal-binding</keyword>
<evidence type="ECO:0000256" key="2">
    <source>
        <dbReference type="ARBA" id="ARBA00004123"/>
    </source>
</evidence>
<dbReference type="PANTHER" id="PTHR22930:SF85">
    <property type="entry name" value="GH03217P-RELATED"/>
    <property type="match status" value="1"/>
</dbReference>